<reference evidence="2" key="1">
    <citation type="journal article" date="2017" name="Cell">
        <title>Insights into land plant evolution garnered from the Marchantia polymorpha genome.</title>
        <authorList>
            <person name="Bowman J.L."/>
            <person name="Kohchi T."/>
            <person name="Yamato K.T."/>
            <person name="Jenkins J."/>
            <person name="Shu S."/>
            <person name="Ishizaki K."/>
            <person name="Yamaoka S."/>
            <person name="Nishihama R."/>
            <person name="Nakamura Y."/>
            <person name="Berger F."/>
            <person name="Adam C."/>
            <person name="Aki S.S."/>
            <person name="Althoff F."/>
            <person name="Araki T."/>
            <person name="Arteaga-Vazquez M.A."/>
            <person name="Balasubrmanian S."/>
            <person name="Barry K."/>
            <person name="Bauer D."/>
            <person name="Boehm C.R."/>
            <person name="Briginshaw L."/>
            <person name="Caballero-Perez J."/>
            <person name="Catarino B."/>
            <person name="Chen F."/>
            <person name="Chiyoda S."/>
            <person name="Chovatia M."/>
            <person name="Davies K.M."/>
            <person name="Delmans M."/>
            <person name="Demura T."/>
            <person name="Dierschke T."/>
            <person name="Dolan L."/>
            <person name="Dorantes-Acosta A.E."/>
            <person name="Eklund D.M."/>
            <person name="Florent S.N."/>
            <person name="Flores-Sandoval E."/>
            <person name="Fujiyama A."/>
            <person name="Fukuzawa H."/>
            <person name="Galik B."/>
            <person name="Grimanelli D."/>
            <person name="Grimwood J."/>
            <person name="Grossniklaus U."/>
            <person name="Hamada T."/>
            <person name="Haseloff J."/>
            <person name="Hetherington A.J."/>
            <person name="Higo A."/>
            <person name="Hirakawa Y."/>
            <person name="Hundley H.N."/>
            <person name="Ikeda Y."/>
            <person name="Inoue K."/>
            <person name="Inoue S.I."/>
            <person name="Ishida S."/>
            <person name="Jia Q."/>
            <person name="Kakita M."/>
            <person name="Kanazawa T."/>
            <person name="Kawai Y."/>
            <person name="Kawashima T."/>
            <person name="Kennedy M."/>
            <person name="Kinose K."/>
            <person name="Kinoshita T."/>
            <person name="Kohara Y."/>
            <person name="Koide E."/>
            <person name="Komatsu K."/>
            <person name="Kopischke S."/>
            <person name="Kubo M."/>
            <person name="Kyozuka J."/>
            <person name="Lagercrantz U."/>
            <person name="Lin S.S."/>
            <person name="Lindquist E."/>
            <person name="Lipzen A.M."/>
            <person name="Lu C.W."/>
            <person name="De Luna E."/>
            <person name="Martienssen R.A."/>
            <person name="Minamino N."/>
            <person name="Mizutani M."/>
            <person name="Mizutani M."/>
            <person name="Mochizuki N."/>
            <person name="Monte I."/>
            <person name="Mosher R."/>
            <person name="Nagasaki H."/>
            <person name="Nakagami H."/>
            <person name="Naramoto S."/>
            <person name="Nishitani K."/>
            <person name="Ohtani M."/>
            <person name="Okamoto T."/>
            <person name="Okumura M."/>
            <person name="Phillips J."/>
            <person name="Pollak B."/>
            <person name="Reinders A."/>
            <person name="Rovekamp M."/>
            <person name="Sano R."/>
            <person name="Sawa S."/>
            <person name="Schmid M.W."/>
            <person name="Shirakawa M."/>
            <person name="Solano R."/>
            <person name="Spunde A."/>
            <person name="Suetsugu N."/>
            <person name="Sugano S."/>
            <person name="Sugiyama A."/>
            <person name="Sun R."/>
            <person name="Suzuki Y."/>
            <person name="Takenaka M."/>
            <person name="Takezawa D."/>
            <person name="Tomogane H."/>
            <person name="Tsuzuki M."/>
            <person name="Ueda T."/>
            <person name="Umeda M."/>
            <person name="Ward J.M."/>
            <person name="Watanabe Y."/>
            <person name="Yazaki K."/>
            <person name="Yokoyama R."/>
            <person name="Yoshitake Y."/>
            <person name="Yotsui I."/>
            <person name="Zachgo S."/>
            <person name="Schmutz J."/>
        </authorList>
    </citation>
    <scope>NUCLEOTIDE SEQUENCE [LARGE SCALE GENOMIC DNA]</scope>
    <source>
        <strain evidence="2">Tak-1</strain>
    </source>
</reference>
<dbReference type="AlphaFoldDB" id="A0A2R6X606"/>
<evidence type="ECO:0000313" key="1">
    <source>
        <dbReference type="EMBL" id="PTQ41538.1"/>
    </source>
</evidence>
<dbReference type="Gramene" id="Mp6g04010.1">
    <property type="protein sequence ID" value="Mp6g04010.1.cds1"/>
    <property type="gene ID" value="Mp6g04010"/>
</dbReference>
<sequence length="70" mass="8087">MSARHKIDVSKRSCLNLVAGTYAINKWLPPPRTLETSTRSYCYSHSNNCTRQPYKRPAIGMHYSSRDEKI</sequence>
<proteinExistence type="predicted"/>
<accession>A0A2R6X606</accession>
<dbReference type="Proteomes" id="UP000244005">
    <property type="component" value="Unassembled WGS sequence"/>
</dbReference>
<dbReference type="EMBL" id="KZ772706">
    <property type="protein sequence ID" value="PTQ41538.1"/>
    <property type="molecule type" value="Genomic_DNA"/>
</dbReference>
<name>A0A2R6X606_MARPO</name>
<keyword evidence="2" id="KW-1185">Reference proteome</keyword>
<protein>
    <submittedName>
        <fullName evidence="1">Uncharacterized protein</fullName>
    </submittedName>
</protein>
<organism evidence="1 2">
    <name type="scientific">Marchantia polymorpha</name>
    <name type="common">Common liverwort</name>
    <name type="synonym">Marchantia aquatica</name>
    <dbReference type="NCBI Taxonomy" id="3197"/>
    <lineage>
        <taxon>Eukaryota</taxon>
        <taxon>Viridiplantae</taxon>
        <taxon>Streptophyta</taxon>
        <taxon>Embryophyta</taxon>
        <taxon>Marchantiophyta</taxon>
        <taxon>Marchantiopsida</taxon>
        <taxon>Marchantiidae</taxon>
        <taxon>Marchantiales</taxon>
        <taxon>Marchantiaceae</taxon>
        <taxon>Marchantia</taxon>
    </lineage>
</organism>
<evidence type="ECO:0000313" key="2">
    <source>
        <dbReference type="Proteomes" id="UP000244005"/>
    </source>
</evidence>
<gene>
    <name evidence="1" type="ORF">MARPO_0034s0117</name>
</gene>